<dbReference type="SUPFAM" id="SSF109604">
    <property type="entry name" value="HD-domain/PDEase-like"/>
    <property type="match status" value="1"/>
</dbReference>
<dbReference type="PANTHER" id="PTHR43155:SF2">
    <property type="entry name" value="CYCLIC DI-GMP PHOSPHODIESTERASE PA4108"/>
    <property type="match status" value="1"/>
</dbReference>
<feature type="domain" description="HD" evidence="2">
    <location>
        <begin position="68"/>
        <end position="190"/>
    </location>
</feature>
<dbReference type="EMBL" id="MUKB01000001">
    <property type="protein sequence ID" value="OPX18660.1"/>
    <property type="molecule type" value="Genomic_DNA"/>
</dbReference>
<gene>
    <name evidence="4" type="ORF">BXT86_00110</name>
</gene>
<dbReference type="InterPro" id="IPR037522">
    <property type="entry name" value="HD_GYP_dom"/>
</dbReference>
<feature type="coiled-coil region" evidence="1">
    <location>
        <begin position="8"/>
        <end position="45"/>
    </location>
</feature>
<dbReference type="Pfam" id="PF13487">
    <property type="entry name" value="HD_5"/>
    <property type="match status" value="1"/>
</dbReference>
<evidence type="ECO:0000259" key="3">
    <source>
        <dbReference type="PROSITE" id="PS51832"/>
    </source>
</evidence>
<evidence type="ECO:0000259" key="2">
    <source>
        <dbReference type="PROSITE" id="PS51831"/>
    </source>
</evidence>
<feature type="domain" description="HD-GYP" evidence="3">
    <location>
        <begin position="46"/>
        <end position="236"/>
    </location>
</feature>
<keyword evidence="1" id="KW-0175">Coiled coil</keyword>
<dbReference type="AlphaFoldDB" id="A0A1V4QH23"/>
<dbReference type="PROSITE" id="PS51831">
    <property type="entry name" value="HD"/>
    <property type="match status" value="1"/>
</dbReference>
<evidence type="ECO:0000256" key="1">
    <source>
        <dbReference type="SAM" id="Coils"/>
    </source>
</evidence>
<organism evidence="4 5">
    <name type="scientific">candidate division WOR-3 bacterium 4484_100</name>
    <dbReference type="NCBI Taxonomy" id="1936077"/>
    <lineage>
        <taxon>Bacteria</taxon>
        <taxon>Bacteria division WOR-3</taxon>
    </lineage>
</organism>
<evidence type="ECO:0000313" key="5">
    <source>
        <dbReference type="Proteomes" id="UP000191663"/>
    </source>
</evidence>
<dbReference type="Proteomes" id="UP000191663">
    <property type="component" value="Unassembled WGS sequence"/>
</dbReference>
<dbReference type="NCBIfam" id="TIGR00277">
    <property type="entry name" value="HDIG"/>
    <property type="match status" value="1"/>
</dbReference>
<reference evidence="5" key="1">
    <citation type="submission" date="2017-01" db="EMBL/GenBank/DDBJ databases">
        <title>Novel pathways for hydrocarbon cycling and metabolic interdependencies in hydrothermal sediment communities.</title>
        <authorList>
            <person name="Dombrowski N."/>
            <person name="Seitz K."/>
            <person name="Teske A."/>
            <person name="Baker B."/>
        </authorList>
    </citation>
    <scope>NUCLEOTIDE SEQUENCE [LARGE SCALE GENOMIC DNA]</scope>
</reference>
<name>A0A1V4QH23_UNCW3</name>
<dbReference type="InterPro" id="IPR003607">
    <property type="entry name" value="HD/PDEase_dom"/>
</dbReference>
<proteinExistence type="predicted"/>
<dbReference type="Gene3D" id="1.10.3210.10">
    <property type="entry name" value="Hypothetical protein af1432"/>
    <property type="match status" value="1"/>
</dbReference>
<dbReference type="InterPro" id="IPR006675">
    <property type="entry name" value="HDIG_dom"/>
</dbReference>
<evidence type="ECO:0000313" key="4">
    <source>
        <dbReference type="EMBL" id="OPX18660.1"/>
    </source>
</evidence>
<sequence>MEFRVESLDSVTKALKRLKQQISELENLERAEKTARINLKAKVEKLRRALMDTIHTLARLVAMLDRYTAGHQTRVSQLASAIAQEMTLPEETVDLLRMAALIHDIGKIYIPAEILNKPARLTPEEFDRVKMHPQLGYNILMQIDFQRLLGQIILQHHERIDGSGYPQGLTRPEILLEARILAVADVVEAMCSDRAYRPAPGLSEALKEINKNRGILYDPDVVDVCIKIFKEKNFKF</sequence>
<accession>A0A1V4QH23</accession>
<dbReference type="CDD" id="cd00077">
    <property type="entry name" value="HDc"/>
    <property type="match status" value="1"/>
</dbReference>
<dbReference type="InterPro" id="IPR006674">
    <property type="entry name" value="HD_domain"/>
</dbReference>
<dbReference type="SMART" id="SM00471">
    <property type="entry name" value="HDc"/>
    <property type="match status" value="1"/>
</dbReference>
<dbReference type="PROSITE" id="PS51832">
    <property type="entry name" value="HD_GYP"/>
    <property type="match status" value="1"/>
</dbReference>
<protein>
    <submittedName>
        <fullName evidence="4">Uncharacterized protein</fullName>
    </submittedName>
</protein>
<comment type="caution">
    <text evidence="4">The sequence shown here is derived from an EMBL/GenBank/DDBJ whole genome shotgun (WGS) entry which is preliminary data.</text>
</comment>
<dbReference type="PANTHER" id="PTHR43155">
    <property type="entry name" value="CYCLIC DI-GMP PHOSPHODIESTERASE PA4108-RELATED"/>
    <property type="match status" value="1"/>
</dbReference>